<organism evidence="14 15">
    <name type="scientific">Notechis scutatus</name>
    <name type="common">mainland tiger snake</name>
    <dbReference type="NCBI Taxonomy" id="8663"/>
    <lineage>
        <taxon>Eukaryota</taxon>
        <taxon>Metazoa</taxon>
        <taxon>Chordata</taxon>
        <taxon>Craniata</taxon>
        <taxon>Vertebrata</taxon>
        <taxon>Euteleostomi</taxon>
        <taxon>Lepidosauria</taxon>
        <taxon>Squamata</taxon>
        <taxon>Bifurcata</taxon>
        <taxon>Unidentata</taxon>
        <taxon>Episquamata</taxon>
        <taxon>Toxicofera</taxon>
        <taxon>Serpentes</taxon>
        <taxon>Colubroidea</taxon>
        <taxon>Elapidae</taxon>
        <taxon>Hydrophiinae</taxon>
        <taxon>Notechis</taxon>
    </lineage>
</organism>
<evidence type="ECO:0000259" key="13">
    <source>
        <dbReference type="PROSITE" id="PS50259"/>
    </source>
</evidence>
<keyword evidence="10" id="KW-0325">Glycoprotein</keyword>
<evidence type="ECO:0000256" key="10">
    <source>
        <dbReference type="ARBA" id="ARBA00023180"/>
    </source>
</evidence>
<keyword evidence="14" id="KW-1185">Reference proteome</keyword>
<keyword evidence="11" id="KW-0807">Transducer</keyword>
<dbReference type="CDD" id="cd15283">
    <property type="entry name" value="7tmC_V2R_pheromone"/>
    <property type="match status" value="1"/>
</dbReference>
<reference evidence="15" key="1">
    <citation type="submission" date="2025-08" db="UniProtKB">
        <authorList>
            <consortium name="RefSeq"/>
        </authorList>
    </citation>
    <scope>IDENTIFICATION</scope>
</reference>
<dbReference type="PROSITE" id="PS50259">
    <property type="entry name" value="G_PROTEIN_RECEP_F3_4"/>
    <property type="match status" value="1"/>
</dbReference>
<keyword evidence="3" id="KW-1003">Cell membrane</keyword>
<evidence type="ECO:0000256" key="1">
    <source>
        <dbReference type="ARBA" id="ARBA00004651"/>
    </source>
</evidence>
<dbReference type="InterPro" id="IPR028082">
    <property type="entry name" value="Peripla_BP_I"/>
</dbReference>
<evidence type="ECO:0000256" key="4">
    <source>
        <dbReference type="ARBA" id="ARBA00022692"/>
    </source>
</evidence>
<keyword evidence="9" id="KW-0675">Receptor</keyword>
<evidence type="ECO:0000256" key="2">
    <source>
        <dbReference type="ARBA" id="ARBA00007242"/>
    </source>
</evidence>
<dbReference type="PANTHER" id="PTHR24061:SF599">
    <property type="entry name" value="G-PROTEIN COUPLED RECEPTORS FAMILY 3 PROFILE DOMAIN-CONTAINING PROTEIN"/>
    <property type="match status" value="1"/>
</dbReference>
<feature type="domain" description="G-protein coupled receptors family 3 profile" evidence="13">
    <location>
        <begin position="395"/>
        <end position="659"/>
    </location>
</feature>
<dbReference type="GeneID" id="113426573"/>
<dbReference type="Pfam" id="PF01094">
    <property type="entry name" value="ANF_receptor"/>
    <property type="match status" value="1"/>
</dbReference>
<evidence type="ECO:0000256" key="5">
    <source>
        <dbReference type="ARBA" id="ARBA00022729"/>
    </source>
</evidence>
<dbReference type="PROSITE" id="PS00981">
    <property type="entry name" value="G_PROTEIN_RECEP_F3_3"/>
    <property type="match status" value="1"/>
</dbReference>
<keyword evidence="5" id="KW-0732">Signal</keyword>
<feature type="transmembrane region" description="Helical" evidence="12">
    <location>
        <begin position="510"/>
        <end position="528"/>
    </location>
</feature>
<dbReference type="Gene3D" id="2.10.50.30">
    <property type="entry name" value="GPCR, family 3, nine cysteines domain"/>
    <property type="match status" value="1"/>
</dbReference>
<feature type="transmembrane region" description="Helical" evidence="12">
    <location>
        <begin position="555"/>
        <end position="577"/>
    </location>
</feature>
<keyword evidence="4 12" id="KW-0812">Transmembrane</keyword>
<dbReference type="InterPro" id="IPR017979">
    <property type="entry name" value="GPCR_3_CS"/>
</dbReference>
<dbReference type="InterPro" id="IPR001828">
    <property type="entry name" value="ANF_lig-bd_rcpt"/>
</dbReference>
<evidence type="ECO:0000256" key="9">
    <source>
        <dbReference type="ARBA" id="ARBA00023170"/>
    </source>
</evidence>
<feature type="transmembrane region" description="Helical" evidence="12">
    <location>
        <begin position="589"/>
        <end position="609"/>
    </location>
</feature>
<evidence type="ECO:0000256" key="11">
    <source>
        <dbReference type="ARBA" id="ARBA00023224"/>
    </source>
</evidence>
<dbReference type="PANTHER" id="PTHR24061">
    <property type="entry name" value="CALCIUM-SENSING RECEPTOR-RELATED"/>
    <property type="match status" value="1"/>
</dbReference>
<evidence type="ECO:0000256" key="12">
    <source>
        <dbReference type="SAM" id="Phobius"/>
    </source>
</evidence>
<dbReference type="Proteomes" id="UP000504612">
    <property type="component" value="Unplaced"/>
</dbReference>
<dbReference type="InterPro" id="IPR017978">
    <property type="entry name" value="GPCR_3_C"/>
</dbReference>
<keyword evidence="8 12" id="KW-0472">Membrane</keyword>
<dbReference type="Pfam" id="PF07562">
    <property type="entry name" value="NCD3G"/>
    <property type="match status" value="1"/>
</dbReference>
<evidence type="ECO:0000256" key="8">
    <source>
        <dbReference type="ARBA" id="ARBA00023136"/>
    </source>
</evidence>
<dbReference type="InterPro" id="IPR011500">
    <property type="entry name" value="GPCR_3_9-Cys_dom"/>
</dbReference>
<evidence type="ECO:0000256" key="6">
    <source>
        <dbReference type="ARBA" id="ARBA00022989"/>
    </source>
</evidence>
<dbReference type="InterPro" id="IPR004073">
    <property type="entry name" value="GPCR_3_vmron_rcpt_2"/>
</dbReference>
<feature type="transmembrane region" description="Helical" evidence="12">
    <location>
        <begin position="433"/>
        <end position="453"/>
    </location>
</feature>
<dbReference type="PRINTS" id="PR00248">
    <property type="entry name" value="GPCRMGR"/>
</dbReference>
<keyword evidence="6 12" id="KW-1133">Transmembrane helix</keyword>
<name>A0A6J1VNP6_9SAUR</name>
<accession>A0A6J1VNP6</accession>
<dbReference type="SUPFAM" id="SSF53822">
    <property type="entry name" value="Periplasmic binding protein-like I"/>
    <property type="match status" value="1"/>
</dbReference>
<dbReference type="GO" id="GO:0005886">
    <property type="term" value="C:plasma membrane"/>
    <property type="evidence" value="ECO:0007669"/>
    <property type="project" value="UniProtKB-SubCell"/>
</dbReference>
<dbReference type="PRINTS" id="PR01535">
    <property type="entry name" value="VOMERONASL2R"/>
</dbReference>
<comment type="subcellular location">
    <subcellularLocation>
        <location evidence="1">Cell membrane</location>
        <topology evidence="1">Multi-pass membrane protein</topology>
    </subcellularLocation>
</comment>
<evidence type="ECO:0000313" key="15">
    <source>
        <dbReference type="RefSeq" id="XP_026544737.1"/>
    </source>
</evidence>
<dbReference type="InterPro" id="IPR000068">
    <property type="entry name" value="GPCR_3_Ca_sens_rcpt-rel"/>
</dbReference>
<dbReference type="AlphaFoldDB" id="A0A6J1VNP6"/>
<dbReference type="InterPro" id="IPR000337">
    <property type="entry name" value="GPCR_3"/>
</dbReference>
<evidence type="ECO:0000256" key="3">
    <source>
        <dbReference type="ARBA" id="ARBA00022475"/>
    </source>
</evidence>
<protein>
    <submittedName>
        <fullName evidence="15">Vomeronasal type-2 receptor 26-like</fullName>
    </submittedName>
</protein>
<dbReference type="Pfam" id="PF00003">
    <property type="entry name" value="7tm_3"/>
    <property type="match status" value="1"/>
</dbReference>
<keyword evidence="7" id="KW-0297">G-protein coupled receptor</keyword>
<feature type="transmembrane region" description="Helical" evidence="12">
    <location>
        <begin position="394"/>
        <end position="418"/>
    </location>
</feature>
<feature type="transmembrane region" description="Helical" evidence="12">
    <location>
        <begin position="465"/>
        <end position="489"/>
    </location>
</feature>
<dbReference type="KEGG" id="nss:113426573"/>
<evidence type="ECO:0000256" key="7">
    <source>
        <dbReference type="ARBA" id="ARBA00023040"/>
    </source>
</evidence>
<dbReference type="GO" id="GO:0004930">
    <property type="term" value="F:G protein-coupled receptor activity"/>
    <property type="evidence" value="ECO:0007669"/>
    <property type="project" value="UniProtKB-KW"/>
</dbReference>
<dbReference type="InterPro" id="IPR038550">
    <property type="entry name" value="GPCR_3_9-Cys_sf"/>
</dbReference>
<sequence length="661" mass="74497">MGIVVIANDNGDKVIEKIVPLFSQHNICFSYIERIGEITTVHEIYDLFNRGAEIHDKVMDSNANVLIFFGESYIMIRLRWIAYLSRKNIIDTVKGKVWIFTAQMELNSHVYQRNWDTDIMNGALSFTIHANDPPGFQSFSESRHPSMTEDGFIKDFWQQSFVCAFKTSNVGEVVGDICTGEEKLEDLPVTFFEKSMTGHSYSIYNSVYAAAHALHALISPRFAQWSVENKIKMKLQNQDSWQLHSFLKGLSFNNSAGDLISIDYNGELIAGYDILNWIVSSNESFIRVKVGRVNPEVFSDQIFTINEDVITWHSWFNQSQPVSICTGSCHPGTSKKIKEGEPFCCYDCIPCPDGKISEKEDTNDCYLCPEGSYPNKNQDSCIPKTLTFLSYEEFLGISLAFFVLFFSLLSVIVLGIFLKNNNTPIVIANSRNLTYILLISLLLCFLSAFLFIGHPEKMVCLLQQATFGIVFTVAVSSVLAKTVTVVLAFQATKPGSKMRMLVGKRLSNSIVISCSLIQIGICTTWITTSPPFPEKDMDSVLEEIILQCNQGSVTMFYSVLSYLGFLAVISFIVAFMARKLPDTFNEAKFITFSMLLFCSVWISFVPTYLSTKGKYMVAVEIFSILASSAGLLGCIFLPKCYIIVVRPDLNNRENLMKRKQF</sequence>
<feature type="transmembrane region" description="Helical" evidence="12">
    <location>
        <begin position="615"/>
        <end position="637"/>
    </location>
</feature>
<comment type="similarity">
    <text evidence="2">Belongs to the G-protein coupled receptor 3 family.</text>
</comment>
<dbReference type="RefSeq" id="XP_026544737.1">
    <property type="nucleotide sequence ID" value="XM_026688952.1"/>
</dbReference>
<gene>
    <name evidence="15" type="primary">LOC113426573</name>
</gene>
<evidence type="ECO:0000313" key="14">
    <source>
        <dbReference type="Proteomes" id="UP000504612"/>
    </source>
</evidence>
<proteinExistence type="inferred from homology"/>
<dbReference type="FunFam" id="2.10.50.30:FF:000002">
    <property type="entry name" value="Vomeronasal 2 receptor, h1"/>
    <property type="match status" value="1"/>
</dbReference>
<dbReference type="Gene3D" id="3.40.50.2300">
    <property type="match status" value="2"/>
</dbReference>